<dbReference type="CDD" id="cd18030">
    <property type="entry name" value="DEXHc_RE_I_HsdR"/>
    <property type="match status" value="1"/>
</dbReference>
<dbReference type="EC" id="3.1.21.3" evidence="3"/>
<dbReference type="Gene3D" id="3.90.1570.50">
    <property type="match status" value="1"/>
</dbReference>
<evidence type="ECO:0000259" key="11">
    <source>
        <dbReference type="PROSITE" id="PS51192"/>
    </source>
</evidence>
<evidence type="ECO:0000256" key="5">
    <source>
        <dbReference type="ARBA" id="ARBA00022741"/>
    </source>
</evidence>
<dbReference type="PANTHER" id="PTHR30195">
    <property type="entry name" value="TYPE I SITE-SPECIFIC DEOXYRIBONUCLEASE PROTEIN SUBUNIT M AND R"/>
    <property type="match status" value="1"/>
</dbReference>
<keyword evidence="10" id="KW-0238">DNA-binding</keyword>
<evidence type="ECO:0000313" key="13">
    <source>
        <dbReference type="Proteomes" id="UP000002457"/>
    </source>
</evidence>
<comment type="catalytic activity">
    <reaction evidence="1">
        <text>Endonucleolytic cleavage of DNA to give random double-stranded fragments with terminal 5'-phosphates, ATP is simultaneously hydrolyzed.</text>
        <dbReference type="EC" id="3.1.21.3"/>
    </reaction>
</comment>
<dbReference type="REBASE" id="19796">
    <property type="entry name" value="MpaEORF1097P"/>
</dbReference>
<protein>
    <recommendedName>
        <fullName evidence="3">type I site-specific deoxyribonuclease</fullName>
        <ecNumber evidence="3">3.1.21.3</ecNumber>
    </recommendedName>
</protein>
<dbReference type="NCBIfam" id="TIGR00348">
    <property type="entry name" value="hsdR"/>
    <property type="match status" value="1"/>
</dbReference>
<keyword evidence="9" id="KW-0067">ATP-binding</keyword>
<evidence type="ECO:0000256" key="9">
    <source>
        <dbReference type="ARBA" id="ARBA00022840"/>
    </source>
</evidence>
<dbReference type="Proteomes" id="UP000002457">
    <property type="component" value="Chromosome"/>
</dbReference>
<evidence type="ECO:0000256" key="10">
    <source>
        <dbReference type="ARBA" id="ARBA00023125"/>
    </source>
</evidence>
<keyword evidence="7" id="KW-0255">Endonuclease</keyword>
<evidence type="ECO:0000256" key="7">
    <source>
        <dbReference type="ARBA" id="ARBA00022759"/>
    </source>
</evidence>
<name>B8GH33_METPE</name>
<feature type="domain" description="Helicase ATP-binding" evidence="11">
    <location>
        <begin position="265"/>
        <end position="425"/>
    </location>
</feature>
<evidence type="ECO:0000256" key="3">
    <source>
        <dbReference type="ARBA" id="ARBA00012654"/>
    </source>
</evidence>
<dbReference type="InterPro" id="IPR007409">
    <property type="entry name" value="Restrct_endonuc_type1_HsdR_N"/>
</dbReference>
<evidence type="ECO:0000256" key="8">
    <source>
        <dbReference type="ARBA" id="ARBA00022801"/>
    </source>
</evidence>
<dbReference type="PROSITE" id="PS51192">
    <property type="entry name" value="HELICASE_ATP_BIND_1"/>
    <property type="match status" value="1"/>
</dbReference>
<gene>
    <name evidence="12" type="ordered locus">Mpal_1092</name>
</gene>
<evidence type="ECO:0000256" key="4">
    <source>
        <dbReference type="ARBA" id="ARBA00022722"/>
    </source>
</evidence>
<dbReference type="GO" id="GO:0120545">
    <property type="term" value="F:nucleic acid conformation isomerase activity"/>
    <property type="evidence" value="ECO:0007669"/>
    <property type="project" value="UniProtKB-ARBA"/>
</dbReference>
<evidence type="ECO:0000256" key="6">
    <source>
        <dbReference type="ARBA" id="ARBA00022747"/>
    </source>
</evidence>
<dbReference type="GeneID" id="7271009"/>
<dbReference type="InterPro" id="IPR014001">
    <property type="entry name" value="Helicase_ATP-bd"/>
</dbReference>
<keyword evidence="8" id="KW-0378">Hydrolase</keyword>
<dbReference type="EMBL" id="CP001338">
    <property type="protein sequence ID" value="ACL16438.1"/>
    <property type="molecule type" value="Genomic_DNA"/>
</dbReference>
<evidence type="ECO:0000313" key="12">
    <source>
        <dbReference type="EMBL" id="ACL16438.1"/>
    </source>
</evidence>
<dbReference type="RefSeq" id="WP_012617757.1">
    <property type="nucleotide sequence ID" value="NC_011832.1"/>
</dbReference>
<dbReference type="PANTHER" id="PTHR30195:SF15">
    <property type="entry name" value="TYPE I RESTRICTION ENZYME HINDI ENDONUCLEASE SUBUNIT"/>
    <property type="match status" value="1"/>
</dbReference>
<accession>B8GH33</accession>
<dbReference type="Gene3D" id="3.40.50.300">
    <property type="entry name" value="P-loop containing nucleotide triphosphate hydrolases"/>
    <property type="match status" value="2"/>
</dbReference>
<reference evidence="12 13" key="1">
    <citation type="journal article" date="2015" name="Genome Announc.">
        <title>Complete Genome Sequence of Methanosphaerula palustris E1-9CT, a Hydrogenotrophic Methanogen Isolated from a Minerotrophic Fen Peatland.</title>
        <authorList>
            <person name="Cadillo-Quiroz H."/>
            <person name="Browne P."/>
            <person name="Kyrpides N."/>
            <person name="Woyke T."/>
            <person name="Goodwin L."/>
            <person name="Detter C."/>
            <person name="Yavitt J.B."/>
            <person name="Zinder S.H."/>
        </authorList>
    </citation>
    <scope>NUCLEOTIDE SEQUENCE [LARGE SCALE GENOMIC DNA]</scope>
    <source>
        <strain evidence="13">ATCC BAA-1556 / DSM 19958 / E1-9c</strain>
    </source>
</reference>
<dbReference type="eggNOG" id="arCOG00878">
    <property type="taxonomic scope" value="Archaea"/>
</dbReference>
<dbReference type="Pfam" id="PF18766">
    <property type="entry name" value="SWI2_SNF2"/>
    <property type="match status" value="1"/>
</dbReference>
<keyword evidence="13" id="KW-1185">Reference proteome</keyword>
<dbReference type="SMART" id="SM00487">
    <property type="entry name" value="DEXDc"/>
    <property type="match status" value="1"/>
</dbReference>
<dbReference type="Pfam" id="PF22679">
    <property type="entry name" value="T1R_D3-like"/>
    <property type="match status" value="1"/>
</dbReference>
<dbReference type="GO" id="GO:0003677">
    <property type="term" value="F:DNA binding"/>
    <property type="evidence" value="ECO:0007669"/>
    <property type="project" value="UniProtKB-KW"/>
</dbReference>
<dbReference type="CDD" id="cd18800">
    <property type="entry name" value="SF2_C_EcoR124I-like"/>
    <property type="match status" value="1"/>
</dbReference>
<keyword evidence="4" id="KW-0540">Nuclease</keyword>
<dbReference type="OrthoDB" id="11429at2157"/>
<evidence type="ECO:0000256" key="2">
    <source>
        <dbReference type="ARBA" id="ARBA00008598"/>
    </source>
</evidence>
<dbReference type="AlphaFoldDB" id="B8GH33"/>
<dbReference type="HOGENOM" id="CLU_005762_0_0_2"/>
<sequence length="965" mass="110771">MTLGGERGSVQNPFIDYAESKKWEYVPKDRATAIRGGTTGILFKEIFIEQICRLNDSFMTRELATELIKRIGRIPPTIEGNLVAWEYLKGIKTIFVPAEKRERNVQFIDTKDIENNTFHVTDEFSFTNGSKTIHEDVVFLVNGIPVFFVEAKAAHKKEGIAEALDQIRRYHRECPELLAILQIYALTHIIRYYYSATWNTSKKTLFNWKDEAGGNFETLVKTFCDRKRFLTLLSDGILFTRQDEELKKVILRQHQMRAVDKLLGRAQDAWKKRGLVWHTQGSGKTYTMIVAAQKILGEPVFGNPTVIMLVDRNELETQLFGNLTSAGIGNVEVAGSKKDLRELLAADHRGLIVSMIHKFEGMPEEINTRDTIFILVDEAHRTTTGTLGNYLMGALPNATYIGFTGTPIDRTAYGQGTFITFGRDDPPYGYLDKYSIAESISDGTTVPLHYTLAPNDLLVDRQTLEQEFLDLAETEGISDVTELNKVLEKAVNLRNMMKSPERVPKVAQFVADHFRNNVEPMGYKAFFVAVDREACALYKKELDKHLPLQYSEVIYSPNPKDDDNLRAYYHTDEDEKRIRKAFRSPEKDPKILIVTEKLLTGFDAPVLYCMYLDKPMRDHVLLQAIARVNRPFEDEEGRKKPSGFVLDIVGIFNNLKKALAFDSSDIEGIIDDLDVLKKQFTRLMGQEAQQYLGLARGKKRDKAVEAVLEYFLNEEIRQTFYAFFHELSDIYEILSPDAFLRPYLDDVDKLAKMYRMVRENFDPGISVDREFSRKVARLVQDHTVSSEIGNPGGIYEINDKVIWYINEQPDSDIEKVFNLTKGISHLVQKQAEESPYLISIGEKADAVIQLYKDRQNTTQETLAELKTIIEEINAARLEQEKRNIPMAEFSIFWLLNKAGVSDPETKAHEMKNILNHYPHWRISEQQARDVKQELYSIILHSETRDIKEIKKIIDQIMKVLNRVVT</sequence>
<keyword evidence="6" id="KW-0680">Restriction system</keyword>
<dbReference type="InterPro" id="IPR040980">
    <property type="entry name" value="SWI2_SNF2"/>
</dbReference>
<dbReference type="InterPro" id="IPR051268">
    <property type="entry name" value="Type-I_R_enzyme_R_subunit"/>
</dbReference>
<dbReference type="STRING" id="521011.Mpal_1092"/>
<organism evidence="12 13">
    <name type="scientific">Methanosphaerula palustris (strain ATCC BAA-1556 / DSM 19958 / E1-9c)</name>
    <dbReference type="NCBI Taxonomy" id="521011"/>
    <lineage>
        <taxon>Archaea</taxon>
        <taxon>Methanobacteriati</taxon>
        <taxon>Methanobacteriota</taxon>
        <taxon>Stenosarchaea group</taxon>
        <taxon>Methanomicrobia</taxon>
        <taxon>Methanomicrobiales</taxon>
        <taxon>Methanoregulaceae</taxon>
        <taxon>Methanosphaerula</taxon>
    </lineage>
</organism>
<dbReference type="GO" id="GO:0009307">
    <property type="term" value="P:DNA restriction-modification system"/>
    <property type="evidence" value="ECO:0007669"/>
    <property type="project" value="UniProtKB-KW"/>
</dbReference>
<dbReference type="KEGG" id="mpl:Mpal_1092"/>
<dbReference type="GO" id="GO:0009035">
    <property type="term" value="F:type I site-specific deoxyribonuclease activity"/>
    <property type="evidence" value="ECO:0007669"/>
    <property type="project" value="UniProtKB-EC"/>
</dbReference>
<dbReference type="InterPro" id="IPR055180">
    <property type="entry name" value="HsdR_RecA-like_helicase_dom_2"/>
</dbReference>
<proteinExistence type="inferred from homology"/>
<keyword evidence="5" id="KW-0547">Nucleotide-binding</keyword>
<evidence type="ECO:0000256" key="1">
    <source>
        <dbReference type="ARBA" id="ARBA00000851"/>
    </source>
</evidence>
<dbReference type="CDD" id="cd22332">
    <property type="entry name" value="HsdR_N"/>
    <property type="match status" value="1"/>
</dbReference>
<dbReference type="InterPro" id="IPR004473">
    <property type="entry name" value="Restrct_endonuc_typeI_HsdR"/>
</dbReference>
<dbReference type="InterPro" id="IPR027417">
    <property type="entry name" value="P-loop_NTPase"/>
</dbReference>
<comment type="similarity">
    <text evidence="2">Belongs to the HsdR family.</text>
</comment>
<dbReference type="SUPFAM" id="SSF52540">
    <property type="entry name" value="P-loop containing nucleoside triphosphate hydrolases"/>
    <property type="match status" value="2"/>
</dbReference>
<dbReference type="GO" id="GO:0005524">
    <property type="term" value="F:ATP binding"/>
    <property type="evidence" value="ECO:0007669"/>
    <property type="project" value="UniProtKB-KW"/>
</dbReference>
<dbReference type="Pfam" id="PF04313">
    <property type="entry name" value="HSDR_N"/>
    <property type="match status" value="1"/>
</dbReference>